<evidence type="ECO:0000313" key="6">
    <source>
        <dbReference type="EMBL" id="OAI16013.1"/>
    </source>
</evidence>
<reference evidence="7" key="1">
    <citation type="submission" date="2016-03" db="EMBL/GenBank/DDBJ databases">
        <authorList>
            <person name="Heylen K."/>
            <person name="De Vos P."/>
            <person name="Vekeman B."/>
        </authorList>
    </citation>
    <scope>NUCLEOTIDE SEQUENCE [LARGE SCALE GENOMIC DNA]</scope>
    <source>
        <strain evidence="7">R-45383</strain>
    </source>
</reference>
<evidence type="ECO:0000313" key="7">
    <source>
        <dbReference type="Proteomes" id="UP000077628"/>
    </source>
</evidence>
<name>A0A177NEZ9_9GAMM</name>
<evidence type="ECO:0000256" key="4">
    <source>
        <dbReference type="ARBA" id="ARBA00022801"/>
    </source>
</evidence>
<dbReference type="InterPro" id="IPR050266">
    <property type="entry name" value="AB_hydrolase_sf"/>
</dbReference>
<dbReference type="Pfam" id="PF00561">
    <property type="entry name" value="Abhydrolase_1"/>
    <property type="match status" value="1"/>
</dbReference>
<dbReference type="OrthoDB" id="9780744at2"/>
<sequence length="237" mass="25203">MLHGWAMHGGVLRGFAERLAGQYQTIVADLPGHGRSGALAPFELAAVGDALVAALPVRRFALLGWSLGGAIALDIAARYPERVEQLTLLASNPKFVGDGAWPGMRPAVLDGFAELLLADAKTTLQRFLALQVQGLPEQRLLLAQLRQAVADAPPPAEAALRGGLDILKTADLREQWRHLRCPASAIFGGRDMLVPVAAAKALADLRPEAGVYCLDAAGHLPFLSHPEQVMALLRAPQ</sequence>
<dbReference type="PANTHER" id="PTHR43798">
    <property type="entry name" value="MONOACYLGLYCEROL LIPASE"/>
    <property type="match status" value="1"/>
</dbReference>
<dbReference type="NCBIfam" id="TIGR01738">
    <property type="entry name" value="bioH"/>
    <property type="match status" value="1"/>
</dbReference>
<keyword evidence="3" id="KW-0093">Biotin biosynthesis</keyword>
<evidence type="ECO:0000256" key="2">
    <source>
        <dbReference type="ARBA" id="ARBA00022490"/>
    </source>
</evidence>
<protein>
    <submittedName>
        <fullName evidence="6">Pimeloyl-ACP methyl ester esterase</fullName>
    </submittedName>
</protein>
<dbReference type="GO" id="GO:0052689">
    <property type="term" value="F:carboxylic ester hydrolase activity"/>
    <property type="evidence" value="ECO:0007669"/>
    <property type="project" value="UniProtKB-KW"/>
</dbReference>
<keyword evidence="2" id="KW-0963">Cytoplasm</keyword>
<feature type="domain" description="AB hydrolase-1" evidence="5">
    <location>
        <begin position="1"/>
        <end position="226"/>
    </location>
</feature>
<evidence type="ECO:0000256" key="3">
    <source>
        <dbReference type="ARBA" id="ARBA00022756"/>
    </source>
</evidence>
<dbReference type="PANTHER" id="PTHR43798:SF31">
    <property type="entry name" value="AB HYDROLASE SUPERFAMILY PROTEIN YCLE"/>
    <property type="match status" value="1"/>
</dbReference>
<dbReference type="GO" id="GO:0016020">
    <property type="term" value="C:membrane"/>
    <property type="evidence" value="ECO:0007669"/>
    <property type="project" value="TreeGrafter"/>
</dbReference>
<organism evidence="6 7">
    <name type="scientific">Methylomonas koyamae</name>
    <dbReference type="NCBI Taxonomy" id="702114"/>
    <lineage>
        <taxon>Bacteria</taxon>
        <taxon>Pseudomonadati</taxon>
        <taxon>Pseudomonadota</taxon>
        <taxon>Gammaproteobacteria</taxon>
        <taxon>Methylococcales</taxon>
        <taxon>Methylococcaceae</taxon>
        <taxon>Methylomonas</taxon>
    </lineage>
</organism>
<proteinExistence type="predicted"/>
<dbReference type="GO" id="GO:0009102">
    <property type="term" value="P:biotin biosynthetic process"/>
    <property type="evidence" value="ECO:0007669"/>
    <property type="project" value="UniProtKB-KW"/>
</dbReference>
<dbReference type="InterPro" id="IPR029058">
    <property type="entry name" value="AB_hydrolase_fold"/>
</dbReference>
<keyword evidence="1" id="KW-0719">Serine esterase</keyword>
<gene>
    <name evidence="6" type="ORF">A1355_10090</name>
</gene>
<comment type="caution">
    <text evidence="6">The sequence shown here is derived from an EMBL/GenBank/DDBJ whole genome shotgun (WGS) entry which is preliminary data.</text>
</comment>
<dbReference type="AlphaFoldDB" id="A0A177NEZ9"/>
<dbReference type="SUPFAM" id="SSF53474">
    <property type="entry name" value="alpha/beta-Hydrolases"/>
    <property type="match status" value="1"/>
</dbReference>
<dbReference type="EMBL" id="LUUK01000189">
    <property type="protein sequence ID" value="OAI16013.1"/>
    <property type="molecule type" value="Genomic_DNA"/>
</dbReference>
<dbReference type="Gene3D" id="3.40.50.1820">
    <property type="entry name" value="alpha/beta hydrolase"/>
    <property type="match status" value="1"/>
</dbReference>
<accession>A0A177NEZ9</accession>
<dbReference type="Proteomes" id="UP000077628">
    <property type="component" value="Unassembled WGS sequence"/>
</dbReference>
<dbReference type="InterPro" id="IPR000073">
    <property type="entry name" value="AB_hydrolase_1"/>
</dbReference>
<keyword evidence="4" id="KW-0378">Hydrolase</keyword>
<dbReference type="STRING" id="702114.A1355_10090"/>
<evidence type="ECO:0000256" key="1">
    <source>
        <dbReference type="ARBA" id="ARBA00022487"/>
    </source>
</evidence>
<dbReference type="PRINTS" id="PR00111">
    <property type="entry name" value="ABHYDROLASE"/>
</dbReference>
<dbReference type="InterPro" id="IPR010076">
    <property type="entry name" value="BioH"/>
</dbReference>
<evidence type="ECO:0000259" key="5">
    <source>
        <dbReference type="Pfam" id="PF00561"/>
    </source>
</evidence>
<keyword evidence="7" id="KW-1185">Reference proteome</keyword>